<feature type="transmembrane region" description="Helical" evidence="8">
    <location>
        <begin position="96"/>
        <end position="114"/>
    </location>
</feature>
<keyword evidence="3 8" id="KW-0813">Transport</keyword>
<dbReference type="EMBL" id="BMHF01000013">
    <property type="protein sequence ID" value="GGA45035.1"/>
    <property type="molecule type" value="Genomic_DNA"/>
</dbReference>
<reference evidence="11" key="1">
    <citation type="journal article" date="2019" name="Int. J. Syst. Evol. Microbiol.">
        <title>The Global Catalogue of Microorganisms (GCM) 10K type strain sequencing project: providing services to taxonomists for standard genome sequencing and annotation.</title>
        <authorList>
            <consortium name="The Broad Institute Genomics Platform"/>
            <consortium name="The Broad Institute Genome Sequencing Center for Infectious Disease"/>
            <person name="Wu L."/>
            <person name="Ma J."/>
        </authorList>
    </citation>
    <scope>NUCLEOTIDE SEQUENCE [LARGE SCALE GENOMIC DNA]</scope>
    <source>
        <strain evidence="11">CGMCC 1.15044</strain>
    </source>
</reference>
<feature type="transmembrane region" description="Helical" evidence="8">
    <location>
        <begin position="324"/>
        <end position="341"/>
    </location>
</feature>
<organism evidence="10 11">
    <name type="scientific">Paenibacillus physcomitrellae</name>
    <dbReference type="NCBI Taxonomy" id="1619311"/>
    <lineage>
        <taxon>Bacteria</taxon>
        <taxon>Bacillati</taxon>
        <taxon>Bacillota</taxon>
        <taxon>Bacilli</taxon>
        <taxon>Bacillales</taxon>
        <taxon>Paenibacillaceae</taxon>
        <taxon>Paenibacillus</taxon>
    </lineage>
</organism>
<evidence type="ECO:0000313" key="10">
    <source>
        <dbReference type="EMBL" id="GGA45035.1"/>
    </source>
</evidence>
<dbReference type="CDD" id="cd17320">
    <property type="entry name" value="MFS_MdfA_MDR_like"/>
    <property type="match status" value="1"/>
</dbReference>
<keyword evidence="6 8" id="KW-1133">Transmembrane helix</keyword>
<comment type="similarity">
    <text evidence="2 8">Belongs to the major facilitator superfamily. Bcr/CmlA family.</text>
</comment>
<dbReference type="RefSeq" id="WP_094092727.1">
    <property type="nucleotide sequence ID" value="NZ_BMHF01000013.1"/>
</dbReference>
<feature type="transmembrane region" description="Helical" evidence="8">
    <location>
        <begin position="64"/>
        <end position="84"/>
    </location>
</feature>
<feature type="transmembrane region" description="Helical" evidence="8">
    <location>
        <begin position="184"/>
        <end position="203"/>
    </location>
</feature>
<proteinExistence type="inferred from homology"/>
<feature type="transmembrane region" description="Helical" evidence="8">
    <location>
        <begin position="27"/>
        <end position="44"/>
    </location>
</feature>
<dbReference type="InterPro" id="IPR004812">
    <property type="entry name" value="Efflux_drug-R_Bcr/CmlA"/>
</dbReference>
<evidence type="ECO:0000256" key="1">
    <source>
        <dbReference type="ARBA" id="ARBA00004651"/>
    </source>
</evidence>
<sequence length="417" mass="43459">MDRNTNQQAETALQEIGPAELTKSRRTLFVVILGMLSAIGPFSLDMYLPALPKMAGELHTGTSAVQLSLTFCMLGLALGQLLAGPLSDTMGRRKPLIAAMALYAISSLLCAFSPNITVLVILRFIQGLSGAAGIVISRAVVRDLYSGKELTRFFSQLMLINGAAPIVAPVFGGQFLRFMSWKGIFVFLFVLGLVLLLAVLTGLPETLPKDRRHKGGLASTVRTFGQFGKDRLFVGYVLAMGLVSAGMFSYISGSSFVLQNLYGVTAQGYSLIFALNGLGIIVASQVTGRLALTQDVRKLFVIGLGIALAGSIGLLLSVLLDGGLIAVICCLFLIVSSVGIVSTTSTSLALQNAGTAAGSASALLGLLQFVLGAAASPLTGLGGSGTAVPMALTIFMAEVLAVVSCIVFISRRAGKNV</sequence>
<evidence type="ECO:0000313" key="11">
    <source>
        <dbReference type="Proteomes" id="UP000609323"/>
    </source>
</evidence>
<evidence type="ECO:0000256" key="6">
    <source>
        <dbReference type="ARBA" id="ARBA00022989"/>
    </source>
</evidence>
<keyword evidence="5 8" id="KW-0812">Transmembrane</keyword>
<feature type="transmembrane region" description="Helical" evidence="8">
    <location>
        <begin position="232"/>
        <end position="251"/>
    </location>
</feature>
<keyword evidence="7 8" id="KW-0472">Membrane</keyword>
<accession>A0ABQ1GJE0</accession>
<dbReference type="SUPFAM" id="SSF103473">
    <property type="entry name" value="MFS general substrate transporter"/>
    <property type="match status" value="1"/>
</dbReference>
<evidence type="ECO:0000256" key="4">
    <source>
        <dbReference type="ARBA" id="ARBA00022475"/>
    </source>
</evidence>
<evidence type="ECO:0000256" key="2">
    <source>
        <dbReference type="ARBA" id="ARBA00006236"/>
    </source>
</evidence>
<feature type="transmembrane region" description="Helical" evidence="8">
    <location>
        <begin position="353"/>
        <end position="375"/>
    </location>
</feature>
<comment type="caution">
    <text evidence="10">The sequence shown here is derived from an EMBL/GenBank/DDBJ whole genome shotgun (WGS) entry which is preliminary data.</text>
</comment>
<feature type="transmembrane region" description="Helical" evidence="8">
    <location>
        <begin position="299"/>
        <end position="318"/>
    </location>
</feature>
<protein>
    <recommendedName>
        <fullName evidence="8">Bcr/CflA family efflux transporter</fullName>
    </recommendedName>
</protein>
<dbReference type="Proteomes" id="UP000609323">
    <property type="component" value="Unassembled WGS sequence"/>
</dbReference>
<dbReference type="InterPro" id="IPR020846">
    <property type="entry name" value="MFS_dom"/>
</dbReference>
<comment type="subcellular location">
    <subcellularLocation>
        <location evidence="1 8">Cell membrane</location>
        <topology evidence="1 8">Multi-pass membrane protein</topology>
    </subcellularLocation>
</comment>
<gene>
    <name evidence="10" type="primary">tcaB</name>
    <name evidence="10" type="ORF">GCM10010917_32890</name>
</gene>
<evidence type="ECO:0000256" key="7">
    <source>
        <dbReference type="ARBA" id="ARBA00023136"/>
    </source>
</evidence>
<dbReference type="Pfam" id="PF07690">
    <property type="entry name" value="MFS_1"/>
    <property type="match status" value="1"/>
</dbReference>
<dbReference type="PROSITE" id="PS50850">
    <property type="entry name" value="MFS"/>
    <property type="match status" value="1"/>
</dbReference>
<dbReference type="PANTHER" id="PTHR23502">
    <property type="entry name" value="MAJOR FACILITATOR SUPERFAMILY"/>
    <property type="match status" value="1"/>
</dbReference>
<name>A0ABQ1GJE0_9BACL</name>
<evidence type="ECO:0000256" key="8">
    <source>
        <dbReference type="RuleBase" id="RU365088"/>
    </source>
</evidence>
<dbReference type="InterPro" id="IPR011701">
    <property type="entry name" value="MFS"/>
</dbReference>
<keyword evidence="4 8" id="KW-1003">Cell membrane</keyword>
<feature type="transmembrane region" description="Helical" evidence="8">
    <location>
        <begin position="387"/>
        <end position="409"/>
    </location>
</feature>
<feature type="transmembrane region" description="Helical" evidence="8">
    <location>
        <begin position="120"/>
        <end position="141"/>
    </location>
</feature>
<dbReference type="PANTHER" id="PTHR23502:SF132">
    <property type="entry name" value="POLYAMINE TRANSPORTER 2-RELATED"/>
    <property type="match status" value="1"/>
</dbReference>
<dbReference type="InterPro" id="IPR036259">
    <property type="entry name" value="MFS_trans_sf"/>
</dbReference>
<evidence type="ECO:0000256" key="5">
    <source>
        <dbReference type="ARBA" id="ARBA00022692"/>
    </source>
</evidence>
<evidence type="ECO:0000256" key="3">
    <source>
        <dbReference type="ARBA" id="ARBA00022448"/>
    </source>
</evidence>
<evidence type="ECO:0000259" key="9">
    <source>
        <dbReference type="PROSITE" id="PS50850"/>
    </source>
</evidence>
<feature type="domain" description="Major facilitator superfamily (MFS) profile" evidence="9">
    <location>
        <begin position="29"/>
        <end position="413"/>
    </location>
</feature>
<dbReference type="NCBIfam" id="TIGR00710">
    <property type="entry name" value="efflux_Bcr_CflA"/>
    <property type="match status" value="1"/>
</dbReference>
<keyword evidence="11" id="KW-1185">Reference proteome</keyword>
<feature type="transmembrane region" description="Helical" evidence="8">
    <location>
        <begin position="271"/>
        <end position="292"/>
    </location>
</feature>
<dbReference type="Gene3D" id="1.20.1720.10">
    <property type="entry name" value="Multidrug resistance protein D"/>
    <property type="match status" value="1"/>
</dbReference>
<feature type="transmembrane region" description="Helical" evidence="8">
    <location>
        <begin position="153"/>
        <end position="172"/>
    </location>
</feature>